<dbReference type="EMBL" id="JXTB01000023">
    <property type="protein sequence ID" value="PON75458.1"/>
    <property type="molecule type" value="Genomic_DNA"/>
</dbReference>
<evidence type="ECO:0000256" key="4">
    <source>
        <dbReference type="ARBA" id="ARBA00022448"/>
    </source>
</evidence>
<evidence type="ECO:0000256" key="7">
    <source>
        <dbReference type="ARBA" id="ARBA00023136"/>
    </source>
</evidence>
<proteinExistence type="inferred from homology"/>
<keyword evidence="10" id="KW-1185">Reference proteome</keyword>
<comment type="subunit">
    <text evidence="3">F-type ATPases have 2 components, CF(1) - the catalytic core - and CF(0) - the membrane proton channel. CF(1) has five subunits: alpha(3), beta(3), gamma(1), delta(1), epsilon(1). CF(0) has three main subunits: a, b and c.</text>
</comment>
<evidence type="ECO:0000313" key="10">
    <source>
        <dbReference type="Proteomes" id="UP000237105"/>
    </source>
</evidence>
<dbReference type="Gene3D" id="1.10.520.20">
    <property type="entry name" value="N-terminal domain of the delta subunit of the F1F0-ATP synthase"/>
    <property type="match status" value="1"/>
</dbReference>
<organism evidence="9 10">
    <name type="scientific">Parasponia andersonii</name>
    <name type="common">Sponia andersonii</name>
    <dbReference type="NCBI Taxonomy" id="3476"/>
    <lineage>
        <taxon>Eukaryota</taxon>
        <taxon>Viridiplantae</taxon>
        <taxon>Streptophyta</taxon>
        <taxon>Embryophyta</taxon>
        <taxon>Tracheophyta</taxon>
        <taxon>Spermatophyta</taxon>
        <taxon>Magnoliopsida</taxon>
        <taxon>eudicotyledons</taxon>
        <taxon>Gunneridae</taxon>
        <taxon>Pentapetalae</taxon>
        <taxon>rosids</taxon>
        <taxon>fabids</taxon>
        <taxon>Rosales</taxon>
        <taxon>Cannabaceae</taxon>
        <taxon>Parasponia</taxon>
    </lineage>
</organism>
<dbReference type="InterPro" id="IPR026015">
    <property type="entry name" value="ATP_synth_OSCP/delta_N_sf"/>
</dbReference>
<reference evidence="10" key="1">
    <citation type="submission" date="2016-06" db="EMBL/GenBank/DDBJ databases">
        <title>Parallel loss of symbiosis genes in relatives of nitrogen-fixing non-legume Parasponia.</title>
        <authorList>
            <person name="Van Velzen R."/>
            <person name="Holmer R."/>
            <person name="Bu F."/>
            <person name="Rutten L."/>
            <person name="Van Zeijl A."/>
            <person name="Liu W."/>
            <person name="Santuari L."/>
            <person name="Cao Q."/>
            <person name="Sharma T."/>
            <person name="Shen D."/>
            <person name="Roswanjaya Y."/>
            <person name="Wardhani T."/>
            <person name="Kalhor M.S."/>
            <person name="Jansen J."/>
            <person name="Van den Hoogen J."/>
            <person name="Gungor B."/>
            <person name="Hartog M."/>
            <person name="Hontelez J."/>
            <person name="Verver J."/>
            <person name="Yang W.-C."/>
            <person name="Schijlen E."/>
            <person name="Repin R."/>
            <person name="Schilthuizen M."/>
            <person name="Schranz E."/>
            <person name="Heidstra R."/>
            <person name="Miyata K."/>
            <person name="Fedorova E."/>
            <person name="Kohlen W."/>
            <person name="Bisseling T."/>
            <person name="Smit S."/>
            <person name="Geurts R."/>
        </authorList>
    </citation>
    <scope>NUCLEOTIDE SEQUENCE [LARGE SCALE GENOMIC DNA]</scope>
    <source>
        <strain evidence="10">cv. WU1-14</strain>
    </source>
</reference>
<keyword evidence="7" id="KW-0472">Membrane</keyword>
<dbReference type="Pfam" id="PF00213">
    <property type="entry name" value="OSCP"/>
    <property type="match status" value="1"/>
</dbReference>
<dbReference type="STRING" id="3476.A0A2P5DQ91"/>
<dbReference type="Proteomes" id="UP000237105">
    <property type="component" value="Unassembled WGS sequence"/>
</dbReference>
<sequence length="194" mass="21148">MDTLSSSVSTLKVPTLHSISTTTSSRELNHFKSYTTNTPYTPNLTPHTHLFSSTTTTTKPINSISSTKPTSFTIPIFPSPPPSPATHRSPAAGYAAALFDVAQLNNSVDLMGKDVERLSKLLRSNRVRVVLSDPFLGEEEKGRVVKGLAEKGRFNRHLVCLVKILVGRKKVGALSQVLDVFERVYDAVLGTQVV</sequence>
<accession>A0A2P5DQ91</accession>
<evidence type="ECO:0000256" key="6">
    <source>
        <dbReference type="ARBA" id="ARBA00023065"/>
    </source>
</evidence>
<keyword evidence="8" id="KW-0066">ATP synthesis</keyword>
<name>A0A2P5DQ91_PARAD</name>
<evidence type="ECO:0000256" key="5">
    <source>
        <dbReference type="ARBA" id="ARBA00022781"/>
    </source>
</evidence>
<evidence type="ECO:0000256" key="2">
    <source>
        <dbReference type="ARBA" id="ARBA00007046"/>
    </source>
</evidence>
<gene>
    <name evidence="9" type="ORF">PanWU01x14_040830</name>
</gene>
<dbReference type="OrthoDB" id="1262810at2759"/>
<comment type="similarity">
    <text evidence="2">Belongs to the ATPase delta chain family.</text>
</comment>
<comment type="subcellular location">
    <subcellularLocation>
        <location evidence="1">Membrane</location>
    </subcellularLocation>
</comment>
<evidence type="ECO:0000256" key="8">
    <source>
        <dbReference type="ARBA" id="ARBA00023310"/>
    </source>
</evidence>
<keyword evidence="6" id="KW-0406">Ion transport</keyword>
<comment type="caution">
    <text evidence="9">The sequence shown here is derived from an EMBL/GenBank/DDBJ whole genome shotgun (WGS) entry which is preliminary data.</text>
</comment>
<protein>
    <submittedName>
        <fullName evidence="9">ATPase, OSCP/delta subunit</fullName>
    </submittedName>
</protein>
<evidence type="ECO:0000313" key="9">
    <source>
        <dbReference type="EMBL" id="PON75458.1"/>
    </source>
</evidence>
<keyword evidence="4" id="KW-0813">Transport</keyword>
<dbReference type="GO" id="GO:0046933">
    <property type="term" value="F:proton-transporting ATP synthase activity, rotational mechanism"/>
    <property type="evidence" value="ECO:0007669"/>
    <property type="project" value="InterPro"/>
</dbReference>
<dbReference type="SUPFAM" id="SSF47928">
    <property type="entry name" value="N-terminal domain of the delta subunit of the F1F0-ATP synthase"/>
    <property type="match status" value="1"/>
</dbReference>
<keyword evidence="5" id="KW-0375">Hydrogen ion transport</keyword>
<dbReference type="PANTHER" id="PTHR11910">
    <property type="entry name" value="ATP SYNTHASE DELTA CHAIN"/>
    <property type="match status" value="1"/>
</dbReference>
<dbReference type="GO" id="GO:0016020">
    <property type="term" value="C:membrane"/>
    <property type="evidence" value="ECO:0007669"/>
    <property type="project" value="UniProtKB-SubCell"/>
</dbReference>
<dbReference type="AlphaFoldDB" id="A0A2P5DQ91"/>
<dbReference type="InterPro" id="IPR000711">
    <property type="entry name" value="ATPase_OSCP/dsu"/>
</dbReference>
<evidence type="ECO:0000256" key="1">
    <source>
        <dbReference type="ARBA" id="ARBA00004370"/>
    </source>
</evidence>
<evidence type="ECO:0000256" key="3">
    <source>
        <dbReference type="ARBA" id="ARBA00011648"/>
    </source>
</evidence>